<evidence type="ECO:0000256" key="1">
    <source>
        <dbReference type="ARBA" id="ARBA00022723"/>
    </source>
</evidence>
<keyword evidence="6" id="KW-1185">Reference proteome</keyword>
<dbReference type="AlphaFoldDB" id="A0A0D3KYS8"/>
<dbReference type="Proteomes" id="UP000013827">
    <property type="component" value="Unassembled WGS sequence"/>
</dbReference>
<feature type="region of interest" description="Disordered" evidence="3">
    <location>
        <begin position="718"/>
        <end position="785"/>
    </location>
</feature>
<feature type="domain" description="Sulfatase N-terminal" evidence="4">
    <location>
        <begin position="4"/>
        <end position="389"/>
    </location>
</feature>
<dbReference type="PaxDb" id="2903-EOD40913"/>
<dbReference type="GO" id="GO:0008484">
    <property type="term" value="F:sulfuric ester hydrolase activity"/>
    <property type="evidence" value="ECO:0007669"/>
    <property type="project" value="TreeGrafter"/>
</dbReference>
<proteinExistence type="predicted"/>
<dbReference type="HOGENOM" id="CLU_345286_0_0_1"/>
<dbReference type="KEGG" id="ehx:EMIHUDRAFT_222320"/>
<dbReference type="PANTHER" id="PTHR45953:SF1">
    <property type="entry name" value="IDURONATE 2-SULFATASE"/>
    <property type="match status" value="1"/>
</dbReference>
<sequence length="819" mass="86514">MISDDLTLNTPVPARTPNLDLLRASGVSFPHTYAQLCSCAPSRVAIFTSLRPDQTGGWTNAREDKVRFLEPPASPYTLLPQAFRDNGYYVRAYGKLLHRGRRAAGASIEILRSVDAYLRSPEPFRFYHDNRTVRGGVTKAELERTTGDVDLAPFDAGQTAEGISVPDDAYEDGWYGDNAAAWVRDWPANAAPFFLCIGFWRPHIPFNAPKMYWDYYGAAEVAAAIPDRYDGMRQMPRGTLSFTAPAAAELLLHGQDFSSTEQEFIPRTPFGLGNGVPNSTMCGDPPMTCWMRPTPLLADARNLLHGYLASVGKLFHALEGSAHGANTVTVFTSDHGYHLGDRGGFWTKHTNFEAAARVPLFIAAPWLPEPGTEAAGVAELIDIYPTLVAMVERKAPGTISVLPSQRLAGTSLLPTLLDPRVPSKGVAYTQFQKRVRTLGPERGEPAKLPNMGGANSKRGANGMGYSVRVRDAGRDYRYTEWWRTADLDAIVAPTIAEDNKTNVNMAWCANPANASTCVAGPAVRELYYYEGASLIETVNAIGTVTAEMAAPLSDGANHNGLGDGWRRCFGQATPLSTPGLAADLTCLVSGLPSKLLRSSCFSASSGCELGSREASNEYLNGSPSSSRYCEPIASRAAGSLIESAANARLGAISSFTKTRWPPSSSTKSPGGTAIASAKRTLIRRSFGSASTAPPALVRSEAVSSSRYALPIGAASALGASASPGRSTATAVSGAPPTNGSQTAPCPAPPALPPRRALSGSATRPAPAALVASSTRQRGGSGSGALRFPGQCGARAGAWLDGSGTGVVLSRLASQPGIAA</sequence>
<feature type="compositionally biased region" description="Polar residues" evidence="3">
    <location>
        <begin position="725"/>
        <end position="742"/>
    </location>
</feature>
<evidence type="ECO:0000256" key="3">
    <source>
        <dbReference type="SAM" id="MobiDB-lite"/>
    </source>
</evidence>
<dbReference type="RefSeq" id="XP_005793342.1">
    <property type="nucleotide sequence ID" value="XM_005793285.1"/>
</dbReference>
<evidence type="ECO:0000313" key="5">
    <source>
        <dbReference type="EnsemblProtists" id="EOD40913"/>
    </source>
</evidence>
<dbReference type="SUPFAM" id="SSF53649">
    <property type="entry name" value="Alkaline phosphatase-like"/>
    <property type="match status" value="1"/>
</dbReference>
<evidence type="ECO:0000259" key="4">
    <source>
        <dbReference type="Pfam" id="PF00884"/>
    </source>
</evidence>
<name>A0A0D3KYS8_EMIH1</name>
<dbReference type="STRING" id="2903.R1DZU7"/>
<organism evidence="5 6">
    <name type="scientific">Emiliania huxleyi (strain CCMP1516)</name>
    <dbReference type="NCBI Taxonomy" id="280463"/>
    <lineage>
        <taxon>Eukaryota</taxon>
        <taxon>Haptista</taxon>
        <taxon>Haptophyta</taxon>
        <taxon>Prymnesiophyceae</taxon>
        <taxon>Isochrysidales</taxon>
        <taxon>Noelaerhabdaceae</taxon>
        <taxon>Emiliania</taxon>
    </lineage>
</organism>
<evidence type="ECO:0000256" key="2">
    <source>
        <dbReference type="ARBA" id="ARBA00022801"/>
    </source>
</evidence>
<accession>A0A0D3KYS8</accession>
<keyword evidence="2" id="KW-0378">Hydrolase</keyword>
<evidence type="ECO:0000313" key="6">
    <source>
        <dbReference type="Proteomes" id="UP000013827"/>
    </source>
</evidence>
<dbReference type="Gene3D" id="3.40.720.10">
    <property type="entry name" value="Alkaline Phosphatase, subunit A"/>
    <property type="match status" value="2"/>
</dbReference>
<dbReference type="Pfam" id="PF00884">
    <property type="entry name" value="Sulfatase"/>
    <property type="match status" value="1"/>
</dbReference>
<dbReference type="InterPro" id="IPR017850">
    <property type="entry name" value="Alkaline_phosphatase_core_sf"/>
</dbReference>
<dbReference type="eggNOG" id="KOG3867">
    <property type="taxonomic scope" value="Eukaryota"/>
</dbReference>
<reference evidence="6" key="1">
    <citation type="journal article" date="2013" name="Nature">
        <title>Pan genome of the phytoplankton Emiliania underpins its global distribution.</title>
        <authorList>
            <person name="Read B.A."/>
            <person name="Kegel J."/>
            <person name="Klute M.J."/>
            <person name="Kuo A."/>
            <person name="Lefebvre S.C."/>
            <person name="Maumus F."/>
            <person name="Mayer C."/>
            <person name="Miller J."/>
            <person name="Monier A."/>
            <person name="Salamov A."/>
            <person name="Young J."/>
            <person name="Aguilar M."/>
            <person name="Claverie J.M."/>
            <person name="Frickenhaus S."/>
            <person name="Gonzalez K."/>
            <person name="Herman E.K."/>
            <person name="Lin Y.C."/>
            <person name="Napier J."/>
            <person name="Ogata H."/>
            <person name="Sarno A.F."/>
            <person name="Shmutz J."/>
            <person name="Schroeder D."/>
            <person name="de Vargas C."/>
            <person name="Verret F."/>
            <person name="von Dassow P."/>
            <person name="Valentin K."/>
            <person name="Van de Peer Y."/>
            <person name="Wheeler G."/>
            <person name="Dacks J.B."/>
            <person name="Delwiche C.F."/>
            <person name="Dyhrman S.T."/>
            <person name="Glockner G."/>
            <person name="John U."/>
            <person name="Richards T."/>
            <person name="Worden A.Z."/>
            <person name="Zhang X."/>
            <person name="Grigoriev I.V."/>
            <person name="Allen A.E."/>
            <person name="Bidle K."/>
            <person name="Borodovsky M."/>
            <person name="Bowler C."/>
            <person name="Brownlee C."/>
            <person name="Cock J.M."/>
            <person name="Elias M."/>
            <person name="Gladyshev V.N."/>
            <person name="Groth M."/>
            <person name="Guda C."/>
            <person name="Hadaegh A."/>
            <person name="Iglesias-Rodriguez M.D."/>
            <person name="Jenkins J."/>
            <person name="Jones B.M."/>
            <person name="Lawson T."/>
            <person name="Leese F."/>
            <person name="Lindquist E."/>
            <person name="Lobanov A."/>
            <person name="Lomsadze A."/>
            <person name="Malik S.B."/>
            <person name="Marsh M.E."/>
            <person name="Mackinder L."/>
            <person name="Mock T."/>
            <person name="Mueller-Roeber B."/>
            <person name="Pagarete A."/>
            <person name="Parker M."/>
            <person name="Probert I."/>
            <person name="Quesneville H."/>
            <person name="Raines C."/>
            <person name="Rensing S.A."/>
            <person name="Riano-Pachon D.M."/>
            <person name="Richier S."/>
            <person name="Rokitta S."/>
            <person name="Shiraiwa Y."/>
            <person name="Soanes D.M."/>
            <person name="van der Giezen M."/>
            <person name="Wahlund T.M."/>
            <person name="Williams B."/>
            <person name="Wilson W."/>
            <person name="Wolfe G."/>
            <person name="Wurch L.L."/>
        </authorList>
    </citation>
    <scope>NUCLEOTIDE SEQUENCE</scope>
</reference>
<protein>
    <recommendedName>
        <fullName evidence="4">Sulfatase N-terminal domain-containing protein</fullName>
    </recommendedName>
</protein>
<keyword evidence="1" id="KW-0479">Metal-binding</keyword>
<reference evidence="5" key="2">
    <citation type="submission" date="2024-10" db="UniProtKB">
        <authorList>
            <consortium name="EnsemblProtists"/>
        </authorList>
    </citation>
    <scope>IDENTIFICATION</scope>
</reference>
<dbReference type="InterPro" id="IPR000917">
    <property type="entry name" value="Sulfatase_N"/>
</dbReference>
<dbReference type="GeneID" id="17286183"/>
<dbReference type="PANTHER" id="PTHR45953">
    <property type="entry name" value="IDURONATE 2-SULFATASE"/>
    <property type="match status" value="1"/>
</dbReference>
<dbReference type="GO" id="GO:0046872">
    <property type="term" value="F:metal ion binding"/>
    <property type="evidence" value="ECO:0007669"/>
    <property type="project" value="UniProtKB-KW"/>
</dbReference>
<dbReference type="GO" id="GO:0005737">
    <property type="term" value="C:cytoplasm"/>
    <property type="evidence" value="ECO:0007669"/>
    <property type="project" value="TreeGrafter"/>
</dbReference>
<dbReference type="EnsemblProtists" id="EOD40913">
    <property type="protein sequence ID" value="EOD40913"/>
    <property type="gene ID" value="EMIHUDRAFT_222320"/>
</dbReference>